<keyword evidence="2" id="KW-0547">Nucleotide-binding</keyword>
<proteinExistence type="inferred from homology"/>
<dbReference type="PROSITE" id="PS00370">
    <property type="entry name" value="PEP_ENZYMES_PHOS_SITE"/>
    <property type="match status" value="1"/>
</dbReference>
<reference evidence="5" key="1">
    <citation type="journal article" date="2014" name="Front. Microbiol.">
        <title>High frequency of phylogenetically diverse reductive dehalogenase-homologous genes in deep subseafloor sedimentary metagenomes.</title>
        <authorList>
            <person name="Kawai M."/>
            <person name="Futagami T."/>
            <person name="Toyoda A."/>
            <person name="Takaki Y."/>
            <person name="Nishi S."/>
            <person name="Hori S."/>
            <person name="Arai W."/>
            <person name="Tsubouchi T."/>
            <person name="Morono Y."/>
            <person name="Uchiyama I."/>
            <person name="Ito T."/>
            <person name="Fujiyama A."/>
            <person name="Inagaki F."/>
            <person name="Takami H."/>
        </authorList>
    </citation>
    <scope>NUCLEOTIDE SEQUENCE</scope>
    <source>
        <strain evidence="5">Expedition CK06-06</strain>
    </source>
</reference>
<dbReference type="InterPro" id="IPR006319">
    <property type="entry name" value="PEP_synth"/>
</dbReference>
<evidence type="ECO:0000313" key="5">
    <source>
        <dbReference type="EMBL" id="GAH98725.1"/>
    </source>
</evidence>
<dbReference type="PANTHER" id="PTHR43030">
    <property type="entry name" value="PHOSPHOENOLPYRUVATE SYNTHASE"/>
    <property type="match status" value="1"/>
</dbReference>
<evidence type="ECO:0000256" key="3">
    <source>
        <dbReference type="ARBA" id="ARBA00022840"/>
    </source>
</evidence>
<dbReference type="Gene3D" id="3.50.30.10">
    <property type="entry name" value="Phosphohistidine domain"/>
    <property type="match status" value="1"/>
</dbReference>
<organism evidence="5">
    <name type="scientific">marine sediment metagenome</name>
    <dbReference type="NCBI Taxonomy" id="412755"/>
    <lineage>
        <taxon>unclassified sequences</taxon>
        <taxon>metagenomes</taxon>
        <taxon>ecological metagenomes</taxon>
    </lineage>
</organism>
<comment type="caution">
    <text evidence="5">The sequence shown here is derived from an EMBL/GenBank/DDBJ whole genome shotgun (WGS) entry which is preliminary data.</text>
</comment>
<protein>
    <recommendedName>
        <fullName evidence="4">PEP-utilising enzyme mobile domain-containing protein</fullName>
    </recommendedName>
</protein>
<feature type="non-terminal residue" evidence="5">
    <location>
        <position position="1"/>
    </location>
</feature>
<name>X1KYL8_9ZZZZ</name>
<evidence type="ECO:0000256" key="1">
    <source>
        <dbReference type="ARBA" id="ARBA00007837"/>
    </source>
</evidence>
<feature type="domain" description="PEP-utilising enzyme mobile" evidence="4">
    <location>
        <begin position="1"/>
        <end position="63"/>
    </location>
</feature>
<keyword evidence="3" id="KW-0067">ATP-binding</keyword>
<dbReference type="InterPro" id="IPR036637">
    <property type="entry name" value="Phosphohistidine_dom_sf"/>
</dbReference>
<feature type="non-terminal residue" evidence="5">
    <location>
        <position position="65"/>
    </location>
</feature>
<evidence type="ECO:0000256" key="2">
    <source>
        <dbReference type="ARBA" id="ARBA00022741"/>
    </source>
</evidence>
<evidence type="ECO:0000259" key="4">
    <source>
        <dbReference type="Pfam" id="PF00391"/>
    </source>
</evidence>
<gene>
    <name evidence="5" type="ORF">S03H2_72239</name>
</gene>
<dbReference type="AlphaFoldDB" id="X1KYL8"/>
<dbReference type="GO" id="GO:0008986">
    <property type="term" value="F:pyruvate, water dikinase activity"/>
    <property type="evidence" value="ECO:0007669"/>
    <property type="project" value="InterPro"/>
</dbReference>
<accession>X1KYL8</accession>
<dbReference type="InterPro" id="IPR018274">
    <property type="entry name" value="PEP_util_AS"/>
</dbReference>
<dbReference type="InterPro" id="IPR008279">
    <property type="entry name" value="PEP-util_enz_mobile_dom"/>
</dbReference>
<sequence length="65" mass="7058">DWTSYMQNLGGVITCHGGPTCHAAIVSRELNIASIVGADNIVQIMKEQQREGMEYVTIDCSEGES</sequence>
<dbReference type="EMBL" id="BARU01048730">
    <property type="protein sequence ID" value="GAH98725.1"/>
    <property type="molecule type" value="Genomic_DNA"/>
</dbReference>
<dbReference type="SUPFAM" id="SSF52009">
    <property type="entry name" value="Phosphohistidine domain"/>
    <property type="match status" value="1"/>
</dbReference>
<dbReference type="Pfam" id="PF00391">
    <property type="entry name" value="PEP-utilizers"/>
    <property type="match status" value="1"/>
</dbReference>
<comment type="similarity">
    <text evidence="1">Belongs to the PEP-utilizing enzyme family.</text>
</comment>
<dbReference type="PANTHER" id="PTHR43030:SF1">
    <property type="entry name" value="PHOSPHOENOLPYRUVATE SYNTHASE"/>
    <property type="match status" value="1"/>
</dbReference>
<dbReference type="GO" id="GO:0005524">
    <property type="term" value="F:ATP binding"/>
    <property type="evidence" value="ECO:0007669"/>
    <property type="project" value="UniProtKB-KW"/>
</dbReference>